<feature type="region of interest" description="Disordered" evidence="1">
    <location>
        <begin position="27"/>
        <end position="59"/>
    </location>
</feature>
<evidence type="ECO:0000256" key="1">
    <source>
        <dbReference type="SAM" id="MobiDB-lite"/>
    </source>
</evidence>
<dbReference type="PANTHER" id="PTHR36505">
    <property type="entry name" value="BLR1072 PROTEIN"/>
    <property type="match status" value="1"/>
</dbReference>
<dbReference type="Pfam" id="PF05239">
    <property type="entry name" value="PRC"/>
    <property type="match status" value="1"/>
</dbReference>
<feature type="compositionally biased region" description="Basic and acidic residues" evidence="1">
    <location>
        <begin position="32"/>
        <end position="46"/>
    </location>
</feature>
<comment type="caution">
    <text evidence="4">The sequence shown here is derived from an EMBL/GenBank/DDBJ whole genome shotgun (WGS) entry which is preliminary data.</text>
</comment>
<dbReference type="SUPFAM" id="SSF50346">
    <property type="entry name" value="PRC-barrel domain"/>
    <property type="match status" value="1"/>
</dbReference>
<evidence type="ECO:0000256" key="2">
    <source>
        <dbReference type="SAM" id="SignalP"/>
    </source>
</evidence>
<dbReference type="Proteomes" id="UP000614272">
    <property type="component" value="Unassembled WGS sequence"/>
</dbReference>
<gene>
    <name evidence="4" type="ORF">GCM10011357_07670</name>
</gene>
<protein>
    <recommendedName>
        <fullName evidence="3">PRC-barrel domain-containing protein</fullName>
    </recommendedName>
</protein>
<keyword evidence="5" id="KW-1185">Reference proteome</keyword>
<reference evidence="5" key="1">
    <citation type="journal article" date="2019" name="Int. J. Syst. Evol. Microbiol.">
        <title>The Global Catalogue of Microorganisms (GCM) 10K type strain sequencing project: providing services to taxonomists for standard genome sequencing and annotation.</title>
        <authorList>
            <consortium name="The Broad Institute Genomics Platform"/>
            <consortium name="The Broad Institute Genome Sequencing Center for Infectious Disease"/>
            <person name="Wu L."/>
            <person name="Ma J."/>
        </authorList>
    </citation>
    <scope>NUCLEOTIDE SEQUENCE [LARGE SCALE GENOMIC DNA]</scope>
    <source>
        <strain evidence="5">CGMCC 1.12923</strain>
    </source>
</reference>
<dbReference type="PANTHER" id="PTHR36505:SF1">
    <property type="entry name" value="BLR1072 PROTEIN"/>
    <property type="match status" value="1"/>
</dbReference>
<evidence type="ECO:0000259" key="3">
    <source>
        <dbReference type="Pfam" id="PF05239"/>
    </source>
</evidence>
<proteinExistence type="predicted"/>
<keyword evidence="2" id="KW-0732">Signal</keyword>
<feature type="signal peptide" evidence="2">
    <location>
        <begin position="1"/>
        <end position="26"/>
    </location>
</feature>
<dbReference type="InterPro" id="IPR027275">
    <property type="entry name" value="PRC-brl_dom"/>
</dbReference>
<dbReference type="Gene3D" id="2.30.30.240">
    <property type="entry name" value="PRC-barrel domain"/>
    <property type="match status" value="1"/>
</dbReference>
<feature type="domain" description="PRC-barrel" evidence="3">
    <location>
        <begin position="82"/>
        <end position="142"/>
    </location>
</feature>
<evidence type="ECO:0000313" key="5">
    <source>
        <dbReference type="Proteomes" id="UP000614272"/>
    </source>
</evidence>
<dbReference type="InterPro" id="IPR011033">
    <property type="entry name" value="PRC_barrel-like_sf"/>
</dbReference>
<accession>A0ABQ1R4A9</accession>
<organism evidence="4 5">
    <name type="scientific">Lacimicrobium alkaliphilum</name>
    <dbReference type="NCBI Taxonomy" id="1526571"/>
    <lineage>
        <taxon>Bacteria</taxon>
        <taxon>Pseudomonadati</taxon>
        <taxon>Pseudomonadota</taxon>
        <taxon>Gammaproteobacteria</taxon>
        <taxon>Alteromonadales</taxon>
        <taxon>Alteromonadaceae</taxon>
        <taxon>Lacimicrobium</taxon>
    </lineage>
</organism>
<sequence>MNKLNTIALCALITPVLTFSAGSALAGQSGAQDKDREQKTQHEYSKKHQNQSDSRTATDRLNMSEQARMQHRGFMDYTPANGMQASDIIGADVKTTNSEEVGSVNELIIDSNGQIVAVVVGVGGFLGMGEKDVAIGWDDIKLTGTNDDKELKIAMTRDQLSSAPKFEKKEAKETNY</sequence>
<name>A0ABQ1R4A9_9ALTE</name>
<evidence type="ECO:0000313" key="4">
    <source>
        <dbReference type="EMBL" id="GGD54420.1"/>
    </source>
</evidence>
<feature type="chain" id="PRO_5047478272" description="PRC-barrel domain-containing protein" evidence="2">
    <location>
        <begin position="27"/>
        <end position="176"/>
    </location>
</feature>
<dbReference type="RefSeq" id="WP_099033045.1">
    <property type="nucleotide sequence ID" value="NZ_BMGJ01000002.1"/>
</dbReference>
<dbReference type="EMBL" id="BMGJ01000002">
    <property type="protein sequence ID" value="GGD54420.1"/>
    <property type="molecule type" value="Genomic_DNA"/>
</dbReference>